<evidence type="ECO:0000313" key="4">
    <source>
        <dbReference type="WBParaSite" id="Pan_g1852.t1"/>
    </source>
</evidence>
<organism evidence="3 4">
    <name type="scientific">Panagrellus redivivus</name>
    <name type="common">Microworm</name>
    <dbReference type="NCBI Taxonomy" id="6233"/>
    <lineage>
        <taxon>Eukaryota</taxon>
        <taxon>Metazoa</taxon>
        <taxon>Ecdysozoa</taxon>
        <taxon>Nematoda</taxon>
        <taxon>Chromadorea</taxon>
        <taxon>Rhabditida</taxon>
        <taxon>Tylenchina</taxon>
        <taxon>Panagrolaimomorpha</taxon>
        <taxon>Panagrolaimoidea</taxon>
        <taxon>Panagrolaimidae</taxon>
        <taxon>Panagrellus</taxon>
    </lineage>
</organism>
<feature type="compositionally biased region" description="Acidic residues" evidence="1">
    <location>
        <begin position="15"/>
        <end position="25"/>
    </location>
</feature>
<dbReference type="WBParaSite" id="Pan_g1852.t1">
    <property type="protein sequence ID" value="Pan_g1852.t1"/>
    <property type="gene ID" value="Pan_g1852"/>
</dbReference>
<dbReference type="Pfam" id="PF10419">
    <property type="entry name" value="TFIIIC_sub6"/>
    <property type="match status" value="1"/>
</dbReference>
<protein>
    <submittedName>
        <fullName evidence="4">TFIIIC_sub6 domain-containing protein</fullName>
    </submittedName>
</protein>
<evidence type="ECO:0000256" key="1">
    <source>
        <dbReference type="SAM" id="MobiDB-lite"/>
    </source>
</evidence>
<feature type="domain" description="Transcription factor TFIIIC triple barrel" evidence="2">
    <location>
        <begin position="112"/>
        <end position="198"/>
    </location>
</feature>
<evidence type="ECO:0000259" key="2">
    <source>
        <dbReference type="Pfam" id="PF10419"/>
    </source>
</evidence>
<dbReference type="AlphaFoldDB" id="A0A7E4VBL7"/>
<dbReference type="Gene3D" id="2.60.40.4370">
    <property type="match status" value="1"/>
</dbReference>
<feature type="region of interest" description="Disordered" evidence="1">
    <location>
        <begin position="1"/>
        <end position="81"/>
    </location>
</feature>
<evidence type="ECO:0000313" key="3">
    <source>
        <dbReference type="Proteomes" id="UP000492821"/>
    </source>
</evidence>
<dbReference type="Proteomes" id="UP000492821">
    <property type="component" value="Unassembled WGS sequence"/>
</dbReference>
<accession>A0A7E4VBL7</accession>
<keyword evidence="3" id="KW-1185">Reference proteome</keyword>
<reference evidence="3" key="1">
    <citation type="journal article" date="2013" name="Genetics">
        <title>The draft genome and transcriptome of Panagrellus redivivus are shaped by the harsh demands of a free-living lifestyle.</title>
        <authorList>
            <person name="Srinivasan J."/>
            <person name="Dillman A.R."/>
            <person name="Macchietto M.G."/>
            <person name="Heikkinen L."/>
            <person name="Lakso M."/>
            <person name="Fracchia K.M."/>
            <person name="Antoshechkin I."/>
            <person name="Mortazavi A."/>
            <person name="Wong G."/>
            <person name="Sternberg P.W."/>
        </authorList>
    </citation>
    <scope>NUCLEOTIDE SEQUENCE [LARGE SCALE GENOMIC DNA]</scope>
    <source>
        <strain evidence="3">MT8872</strain>
    </source>
</reference>
<dbReference type="InterPro" id="IPR019481">
    <property type="entry name" value="TFIIIC_triple_barrel"/>
</dbReference>
<sequence length="220" mass="24477">MSSQKPIKTEPGYASDDDWQEEFDDAIPCSSASSSFRRQEPVYNNDDSDDETPLDASVMMASGGLQPPVARPQAAKHEEIDEEILFSDDGEEDTPDVKMEDDVDEDWLSSDEIETSHVVVDLHGFVDQQCIEERAKKGLVRVRHPMSENPILQLQGQLYSGKYRESDGSIMIMQKKKADPDAPYELLAISNTILDVRQSFIFAKGNKSKKTGKVASVSAC</sequence>
<proteinExistence type="predicted"/>
<reference evidence="4" key="2">
    <citation type="submission" date="2020-10" db="UniProtKB">
        <authorList>
            <consortium name="WormBaseParasite"/>
        </authorList>
    </citation>
    <scope>IDENTIFICATION</scope>
</reference>
<name>A0A7E4VBL7_PANRE</name>